<dbReference type="AlphaFoldDB" id="A0A162Q5E9"/>
<feature type="compositionally biased region" description="Polar residues" evidence="1">
    <location>
        <begin position="109"/>
        <end position="135"/>
    </location>
</feature>
<feature type="region of interest" description="Disordered" evidence="1">
    <location>
        <begin position="1"/>
        <end position="50"/>
    </location>
</feature>
<sequence>MIREAEELENDGRGSNFAGGDNVGGKRSIEPTADGKINGTPNNGNRLQNSIKNVPPIVKHNGNGIRNVGPAISVSNAIDLGKFQTGSRPVNGIGNTGPIGGAGTIPTNNAASPLSNKGLKTNIGNVSNQKTNPVQPISPKPIPNISPKPVATTSPKPVPNISPKPVPTISPKPVPTISAKPVPTISPKPVPIISPKPVPIISPKPIPTISPKHDGNIDGRKNINPVVTVGVNINSNPNPGNKTKSNNNVPVIVQNGDARKNIEPPVAAKVNPTATEHKPKSKSPLANDLTKATQGEKKMNSEHNDMLNTRQVTHVTFLNRSKWIFKWGKREHQ</sequence>
<keyword evidence="3" id="KW-1185">Reference proteome</keyword>
<proteinExistence type="predicted"/>
<dbReference type="EMBL" id="LRGB01000389">
    <property type="protein sequence ID" value="KZS19359.1"/>
    <property type="molecule type" value="Genomic_DNA"/>
</dbReference>
<organism evidence="2 3">
    <name type="scientific">Daphnia magna</name>
    <dbReference type="NCBI Taxonomy" id="35525"/>
    <lineage>
        <taxon>Eukaryota</taxon>
        <taxon>Metazoa</taxon>
        <taxon>Ecdysozoa</taxon>
        <taxon>Arthropoda</taxon>
        <taxon>Crustacea</taxon>
        <taxon>Branchiopoda</taxon>
        <taxon>Diplostraca</taxon>
        <taxon>Cladocera</taxon>
        <taxon>Anomopoda</taxon>
        <taxon>Daphniidae</taxon>
        <taxon>Daphnia</taxon>
    </lineage>
</organism>
<comment type="caution">
    <text evidence="2">The sequence shown here is derived from an EMBL/GenBank/DDBJ whole genome shotgun (WGS) entry which is preliminary data.</text>
</comment>
<accession>A0A162Q5E9</accession>
<evidence type="ECO:0000313" key="2">
    <source>
        <dbReference type="EMBL" id="KZS19359.1"/>
    </source>
</evidence>
<reference evidence="2 3" key="1">
    <citation type="submission" date="2016-03" db="EMBL/GenBank/DDBJ databases">
        <title>EvidentialGene: Evidence-directed Construction of Genes on Genomes.</title>
        <authorList>
            <person name="Gilbert D.G."/>
            <person name="Choi J.-H."/>
            <person name="Mockaitis K."/>
            <person name="Colbourne J."/>
            <person name="Pfrender M."/>
        </authorList>
    </citation>
    <scope>NUCLEOTIDE SEQUENCE [LARGE SCALE GENOMIC DNA]</scope>
    <source>
        <strain evidence="2 3">Xinb3</strain>
        <tissue evidence="2">Complete organism</tissue>
    </source>
</reference>
<gene>
    <name evidence="2" type="ORF">APZ42_014262</name>
</gene>
<dbReference type="OrthoDB" id="6378565at2759"/>
<dbReference type="Proteomes" id="UP000076858">
    <property type="component" value="Unassembled WGS sequence"/>
</dbReference>
<name>A0A162Q5E9_9CRUS</name>
<feature type="region of interest" description="Disordered" evidence="1">
    <location>
        <begin position="104"/>
        <end position="169"/>
    </location>
</feature>
<evidence type="ECO:0000256" key="1">
    <source>
        <dbReference type="SAM" id="MobiDB-lite"/>
    </source>
</evidence>
<feature type="region of interest" description="Disordered" evidence="1">
    <location>
        <begin position="269"/>
        <end position="289"/>
    </location>
</feature>
<evidence type="ECO:0000313" key="3">
    <source>
        <dbReference type="Proteomes" id="UP000076858"/>
    </source>
</evidence>
<protein>
    <submittedName>
        <fullName evidence="2">Uncharacterized protein</fullName>
    </submittedName>
</protein>
<dbReference type="STRING" id="35525.A0A162Q5E9"/>
<feature type="compositionally biased region" description="Pro residues" evidence="1">
    <location>
        <begin position="136"/>
        <end position="146"/>
    </location>
</feature>
<feature type="compositionally biased region" description="Pro residues" evidence="1">
    <location>
        <begin position="156"/>
        <end position="169"/>
    </location>
</feature>
<feature type="compositionally biased region" description="Polar residues" evidence="1">
    <location>
        <begin position="39"/>
        <end position="50"/>
    </location>
</feature>